<accession>A0ACC3ADS8</accession>
<proteinExistence type="predicted"/>
<name>A0ACC3ADS8_9EURO</name>
<protein>
    <submittedName>
        <fullName evidence="1">Uncharacterized protein</fullName>
    </submittedName>
</protein>
<comment type="caution">
    <text evidence="1">The sequence shown here is derived from an EMBL/GenBank/DDBJ whole genome shotgun (WGS) entry which is preliminary data.</text>
</comment>
<sequence>MMKIAIAGTNGLAQFIAYYLSQITSHSFIFLSTATNPGLKERDWQVLVVPYDNQSSLSYILRGVDVVISTISGEAQLALVDAAATAQVRHFIPSGFSGPQQCAPQMVAASTNEWQSLISRLEHHQLESSMRYTIFTCGIFYEQFCPGGLNAMQISTITSQNAGIGEEGAFLVDLRAGKAMIPVTPGSQQEAVICMTSARDTARYLVAAMQTYKDMTIWPNEFKFCTERMTVSELLNTCSRVRGAPIPPTFVTPQHLQKTINQAQSASNGRLRSNMSQLLACAEGAFDFSPTDINLPATVLAIARTEEPAEHFEEWLGSVWTSPPSADTSATASASLGVPSHETSRSSSAKSGTKSR</sequence>
<keyword evidence="2" id="KW-1185">Reference proteome</keyword>
<dbReference type="Proteomes" id="UP001172386">
    <property type="component" value="Unassembled WGS sequence"/>
</dbReference>
<organism evidence="1 2">
    <name type="scientific">Neophaeococcomyces mojaviensis</name>
    <dbReference type="NCBI Taxonomy" id="3383035"/>
    <lineage>
        <taxon>Eukaryota</taxon>
        <taxon>Fungi</taxon>
        <taxon>Dikarya</taxon>
        <taxon>Ascomycota</taxon>
        <taxon>Pezizomycotina</taxon>
        <taxon>Eurotiomycetes</taxon>
        <taxon>Chaetothyriomycetidae</taxon>
        <taxon>Chaetothyriales</taxon>
        <taxon>Chaetothyriales incertae sedis</taxon>
        <taxon>Neophaeococcomyces</taxon>
    </lineage>
</organism>
<dbReference type="EMBL" id="JAPDRQ010000034">
    <property type="protein sequence ID" value="KAJ9660062.1"/>
    <property type="molecule type" value="Genomic_DNA"/>
</dbReference>
<evidence type="ECO:0000313" key="1">
    <source>
        <dbReference type="EMBL" id="KAJ9660062.1"/>
    </source>
</evidence>
<reference evidence="1" key="1">
    <citation type="submission" date="2022-10" db="EMBL/GenBank/DDBJ databases">
        <title>Culturing micro-colonial fungi from biological soil crusts in the Mojave desert and describing Neophaeococcomyces mojavensis, and introducing the new genera and species Taxawa tesnikishii.</title>
        <authorList>
            <person name="Kurbessoian T."/>
            <person name="Stajich J.E."/>
        </authorList>
    </citation>
    <scope>NUCLEOTIDE SEQUENCE</scope>
    <source>
        <strain evidence="1">JES_112</strain>
    </source>
</reference>
<evidence type="ECO:0000313" key="2">
    <source>
        <dbReference type="Proteomes" id="UP001172386"/>
    </source>
</evidence>
<gene>
    <name evidence="1" type="ORF">H2198_002759</name>
</gene>